<comment type="caution">
    <text evidence="2">The sequence shown here is derived from an EMBL/GenBank/DDBJ whole genome shotgun (WGS) entry which is preliminary data.</text>
</comment>
<evidence type="ECO:0000313" key="2">
    <source>
        <dbReference type="EMBL" id="EPF47395.1"/>
    </source>
</evidence>
<evidence type="ECO:0000259" key="1">
    <source>
        <dbReference type="Pfam" id="PF03372"/>
    </source>
</evidence>
<keyword evidence="3" id="KW-1185">Reference proteome</keyword>
<dbReference type="SUPFAM" id="SSF56219">
    <property type="entry name" value="DNase I-like"/>
    <property type="match status" value="1"/>
</dbReference>
<accession>S3LCI2</accession>
<dbReference type="Proteomes" id="UP000014605">
    <property type="component" value="Unassembled WGS sequence"/>
</dbReference>
<dbReference type="Pfam" id="PF03372">
    <property type="entry name" value="Exo_endo_phos"/>
    <property type="match status" value="1"/>
</dbReference>
<dbReference type="HOGENOM" id="CLU_767140_0_0_12"/>
<dbReference type="EMBL" id="ATFC01000003">
    <property type="protein sequence ID" value="EPF47395.1"/>
    <property type="molecule type" value="Genomic_DNA"/>
</dbReference>
<dbReference type="PATRIC" id="fig|1125702.3.peg.705"/>
<dbReference type="GO" id="GO:0003824">
    <property type="term" value="F:catalytic activity"/>
    <property type="evidence" value="ECO:0007669"/>
    <property type="project" value="InterPro"/>
</dbReference>
<evidence type="ECO:0000313" key="3">
    <source>
        <dbReference type="Proteomes" id="UP000014605"/>
    </source>
</evidence>
<dbReference type="Gene3D" id="3.60.10.10">
    <property type="entry name" value="Endonuclease/exonuclease/phosphatase"/>
    <property type="match status" value="1"/>
</dbReference>
<dbReference type="RefSeq" id="WP_016518205.1">
    <property type="nucleotide sequence ID" value="NZ_KE332512.1"/>
</dbReference>
<feature type="domain" description="Endonuclease/exonuclease/phosphatase" evidence="1">
    <location>
        <begin position="53"/>
        <end position="349"/>
    </location>
</feature>
<sequence length="361" mass="41735">MKKILHPKNILLHSVPSYKKYRMIAETIYKRFLLICGMLCVLLTAFAEEIVIGSWNIQGNGRTFAEKEAREVIKFGQSFVRDKHIDILALQEVMLNLQIDTTAFLKQFAKALSEQTGGQWAYTSSAEYALRGEKWVKGEYYASCNSDSGLDNAVLYRSDKLVVEDLHSGYPFYFDNFDISKYKMSMNHTNILKISNSNSRFSDVNYFYLINTHMPYNNKENRKRDIGVLRKICDKLYEMDGYSPIFFYGSTNTENENINQDIQILPYSIVDEGAPIILCGDFNTDCNNLLKRQSYLTFTGYVIECCETTTRGHKRYDHFILNNAANNLKLQGGHRYKPESFFEKKISDHVPIFMSIDIGNF</sequence>
<dbReference type="InterPro" id="IPR036691">
    <property type="entry name" value="Endo/exonu/phosph_ase_sf"/>
</dbReference>
<protein>
    <recommendedName>
        <fullName evidence="1">Endonuclease/exonuclease/phosphatase domain-containing protein</fullName>
    </recommendedName>
</protein>
<dbReference type="InterPro" id="IPR005135">
    <property type="entry name" value="Endo/exonuclease/phosphatase"/>
</dbReference>
<reference evidence="2 3" key="1">
    <citation type="submission" date="2013-04" db="EMBL/GenBank/DDBJ databases">
        <title>The Genome Sequence of Treponema vincentii F0403.</title>
        <authorList>
            <consortium name="The Broad Institute Genomics Platform"/>
            <person name="Earl A."/>
            <person name="Ward D."/>
            <person name="Feldgarden M."/>
            <person name="Gevers D."/>
            <person name="Leonetti C."/>
            <person name="Izard J."/>
            <person name="Walker B."/>
            <person name="Young S."/>
            <person name="Zeng Q."/>
            <person name="Gargeya S."/>
            <person name="Fitzgerald M."/>
            <person name="Haas B."/>
            <person name="Abouelleil A."/>
            <person name="Allen A.W."/>
            <person name="Alvarado L."/>
            <person name="Arachchi H.M."/>
            <person name="Berlin A.M."/>
            <person name="Chapman S.B."/>
            <person name="Gainer-Dewar J."/>
            <person name="Goldberg J."/>
            <person name="Griggs A."/>
            <person name="Gujja S."/>
            <person name="Hansen M."/>
            <person name="Howarth C."/>
            <person name="Imamovic A."/>
            <person name="Ireland A."/>
            <person name="Larimer J."/>
            <person name="McCowan C."/>
            <person name="Murphy C."/>
            <person name="Pearson M."/>
            <person name="Poon T.W."/>
            <person name="Priest M."/>
            <person name="Roberts A."/>
            <person name="Saif S."/>
            <person name="Shea T."/>
            <person name="Sisk P."/>
            <person name="Sykes S."/>
            <person name="Wortman J."/>
            <person name="Nusbaum C."/>
            <person name="Birren B."/>
        </authorList>
    </citation>
    <scope>NUCLEOTIDE SEQUENCE [LARGE SCALE GENOMIC DNA]</scope>
    <source>
        <strain evidence="2 3">F0403</strain>
    </source>
</reference>
<proteinExistence type="predicted"/>
<gene>
    <name evidence="2" type="ORF">HMPREF1222_00671</name>
</gene>
<dbReference type="AlphaFoldDB" id="S3LCI2"/>
<organism evidence="2 3">
    <name type="scientific">Treponema vincentii F0403</name>
    <dbReference type="NCBI Taxonomy" id="1125702"/>
    <lineage>
        <taxon>Bacteria</taxon>
        <taxon>Pseudomonadati</taxon>
        <taxon>Spirochaetota</taxon>
        <taxon>Spirochaetia</taxon>
        <taxon>Spirochaetales</taxon>
        <taxon>Treponemataceae</taxon>
        <taxon>Treponema</taxon>
    </lineage>
</organism>
<name>S3LCI2_9SPIR</name>
<dbReference type="GeneID" id="301460862"/>